<reference evidence="1" key="2">
    <citation type="journal article" date="2023" name="IMA Fungus">
        <title>Comparative genomic study of the Penicillium genus elucidates a diverse pangenome and 15 lateral gene transfer events.</title>
        <authorList>
            <person name="Petersen C."/>
            <person name="Sorensen T."/>
            <person name="Nielsen M.R."/>
            <person name="Sondergaard T.E."/>
            <person name="Sorensen J.L."/>
            <person name="Fitzpatrick D.A."/>
            <person name="Frisvad J.C."/>
            <person name="Nielsen K.L."/>
        </authorList>
    </citation>
    <scope>NUCLEOTIDE SEQUENCE</scope>
    <source>
        <strain evidence="1">IBT 19713</strain>
    </source>
</reference>
<protein>
    <submittedName>
        <fullName evidence="1">Uncharacterized protein</fullName>
    </submittedName>
</protein>
<dbReference type="AlphaFoldDB" id="A0A9W9TIK2"/>
<dbReference type="EMBL" id="JAPQKS010000006">
    <property type="protein sequence ID" value="KAJ5224151.1"/>
    <property type="molecule type" value="Genomic_DNA"/>
</dbReference>
<dbReference type="RefSeq" id="XP_058328334.1">
    <property type="nucleotide sequence ID" value="XM_058477989.1"/>
</dbReference>
<proteinExistence type="predicted"/>
<keyword evidence="2" id="KW-1185">Reference proteome</keyword>
<gene>
    <name evidence="1" type="ORF">N7468_008693</name>
</gene>
<evidence type="ECO:0000313" key="2">
    <source>
        <dbReference type="Proteomes" id="UP001150941"/>
    </source>
</evidence>
<accession>A0A9W9TIK2</accession>
<dbReference type="OrthoDB" id="5357075at2759"/>
<name>A0A9W9TIK2_9EURO</name>
<sequence>MEDELATLFNQQMSMRSLPSQPEPQPISYSISQHYHHSSHVASIPSHQIAPDAPANDSTSGIMEILWQHGIDPSSLSPSQLDLFKHADLEQKQRLVQTWQVYMRSTGPLSESTNSTCDSEDLDMNVARDEAEPYMRNGYEPNALPIEPTTGRPYASAKDPVYNSRHWWETAHTAPIESQYGAFEEMNRCY</sequence>
<comment type="caution">
    <text evidence="1">The sequence shown here is derived from an EMBL/GenBank/DDBJ whole genome shotgun (WGS) entry which is preliminary data.</text>
</comment>
<dbReference type="Proteomes" id="UP001150941">
    <property type="component" value="Unassembled WGS sequence"/>
</dbReference>
<organism evidence="1 2">
    <name type="scientific">Penicillium chermesinum</name>
    <dbReference type="NCBI Taxonomy" id="63820"/>
    <lineage>
        <taxon>Eukaryota</taxon>
        <taxon>Fungi</taxon>
        <taxon>Dikarya</taxon>
        <taxon>Ascomycota</taxon>
        <taxon>Pezizomycotina</taxon>
        <taxon>Eurotiomycetes</taxon>
        <taxon>Eurotiomycetidae</taxon>
        <taxon>Eurotiales</taxon>
        <taxon>Aspergillaceae</taxon>
        <taxon>Penicillium</taxon>
    </lineage>
</organism>
<dbReference type="GeneID" id="83205292"/>
<evidence type="ECO:0000313" key="1">
    <source>
        <dbReference type="EMBL" id="KAJ5224151.1"/>
    </source>
</evidence>
<reference evidence="1" key="1">
    <citation type="submission" date="2022-11" db="EMBL/GenBank/DDBJ databases">
        <authorList>
            <person name="Petersen C."/>
        </authorList>
    </citation>
    <scope>NUCLEOTIDE SEQUENCE</scope>
    <source>
        <strain evidence="1">IBT 19713</strain>
    </source>
</reference>